<protein>
    <recommendedName>
        <fullName evidence="4">Ubiquitin fusion degradation protein UFD1 N-terminal subdomain 1 domain-containing protein</fullName>
    </recommendedName>
</protein>
<dbReference type="InterPro" id="IPR055417">
    <property type="entry name" value="UFD1_N1"/>
</dbReference>
<proteinExistence type="inferred from homology"/>
<evidence type="ECO:0000313" key="6">
    <source>
        <dbReference type="Proteomes" id="UP000023152"/>
    </source>
</evidence>
<dbReference type="EMBL" id="ASPP01013298">
    <property type="protein sequence ID" value="ETO19768.1"/>
    <property type="molecule type" value="Genomic_DNA"/>
</dbReference>
<dbReference type="GO" id="GO:0036503">
    <property type="term" value="P:ERAD pathway"/>
    <property type="evidence" value="ECO:0007669"/>
    <property type="project" value="TreeGrafter"/>
</dbReference>
<dbReference type="Gene3D" id="2.40.40.50">
    <property type="entry name" value="Ubiquitin fusion degradation protein UFD1, N-terminal domain"/>
    <property type="match status" value="2"/>
</dbReference>
<dbReference type="InterPro" id="IPR042299">
    <property type="entry name" value="Ufd1-like_Nn"/>
</dbReference>
<feature type="region of interest" description="Disordered" evidence="3">
    <location>
        <begin position="1"/>
        <end position="24"/>
    </location>
</feature>
<dbReference type="AlphaFoldDB" id="X6N1I0"/>
<dbReference type="GO" id="GO:0031593">
    <property type="term" value="F:polyubiquitin modification-dependent protein binding"/>
    <property type="evidence" value="ECO:0007669"/>
    <property type="project" value="TreeGrafter"/>
</dbReference>
<keyword evidence="2" id="KW-0833">Ubl conjugation pathway</keyword>
<dbReference type="InterPro" id="IPR004854">
    <property type="entry name" value="Ufd1-like"/>
</dbReference>
<dbReference type="PANTHER" id="PTHR12555">
    <property type="entry name" value="UBIQUITIN FUSION DEGRADATON PROTEIN 1"/>
    <property type="match status" value="1"/>
</dbReference>
<sequence>MAQEKESKIKTKTARNNGGAKRKPLYPGWGSGEIAYVGTFQVRTVNEISRSDLNKGDKIVLPASALTSIQRLRLPFPLIFEIRPSSSVGNTHSNLRSCSFTQSELQKKKKKKTDEACRKEYRKRIEKVYDEVNPSKKSEIGKLMRKYSQDWYGLYVKICKKYEKKAEPPLSQDRFSLTVKSTLHRKLSAFKQYCGVMDFSSPVDHHAYIPQWMMNNLHLVSGDSVEIQSQFSIPK</sequence>
<comment type="similarity">
    <text evidence="1">Belongs to the UFD1 family.</text>
</comment>
<dbReference type="Proteomes" id="UP000023152">
    <property type="component" value="Unassembled WGS sequence"/>
</dbReference>
<dbReference type="PANTHER" id="PTHR12555:SF13">
    <property type="entry name" value="UBIQUITIN RECOGNITION FACTOR IN ER-ASSOCIATED DEGRADATION PROTEIN 1"/>
    <property type="match status" value="1"/>
</dbReference>
<name>X6N1I0_RETFI</name>
<dbReference type="Pfam" id="PF03152">
    <property type="entry name" value="UFD1_N1"/>
    <property type="match status" value="2"/>
</dbReference>
<evidence type="ECO:0000313" key="5">
    <source>
        <dbReference type="EMBL" id="ETO19768.1"/>
    </source>
</evidence>
<gene>
    <name evidence="5" type="ORF">RFI_17462</name>
</gene>
<comment type="caution">
    <text evidence="5">The sequence shown here is derived from an EMBL/GenBank/DDBJ whole genome shotgun (WGS) entry which is preliminary data.</text>
</comment>
<dbReference type="OrthoDB" id="422728at2759"/>
<evidence type="ECO:0000256" key="3">
    <source>
        <dbReference type="SAM" id="MobiDB-lite"/>
    </source>
</evidence>
<evidence type="ECO:0000256" key="2">
    <source>
        <dbReference type="ARBA" id="ARBA00022786"/>
    </source>
</evidence>
<organism evidence="5 6">
    <name type="scientific">Reticulomyxa filosa</name>
    <dbReference type="NCBI Taxonomy" id="46433"/>
    <lineage>
        <taxon>Eukaryota</taxon>
        <taxon>Sar</taxon>
        <taxon>Rhizaria</taxon>
        <taxon>Retaria</taxon>
        <taxon>Foraminifera</taxon>
        <taxon>Monothalamids</taxon>
        <taxon>Reticulomyxidae</taxon>
        <taxon>Reticulomyxa</taxon>
    </lineage>
</organism>
<feature type="domain" description="Ubiquitin fusion degradation protein UFD1 N-terminal subdomain 1" evidence="4">
    <location>
        <begin position="186"/>
        <end position="229"/>
    </location>
</feature>
<reference evidence="5 6" key="1">
    <citation type="journal article" date="2013" name="Curr. Biol.">
        <title>The Genome of the Foraminiferan Reticulomyxa filosa.</title>
        <authorList>
            <person name="Glockner G."/>
            <person name="Hulsmann N."/>
            <person name="Schleicher M."/>
            <person name="Noegel A.A."/>
            <person name="Eichinger L."/>
            <person name="Gallinger C."/>
            <person name="Pawlowski J."/>
            <person name="Sierra R."/>
            <person name="Euteneuer U."/>
            <person name="Pillet L."/>
            <person name="Moustafa A."/>
            <person name="Platzer M."/>
            <person name="Groth M."/>
            <person name="Szafranski K."/>
            <person name="Schliwa M."/>
        </authorList>
    </citation>
    <scope>NUCLEOTIDE SEQUENCE [LARGE SCALE GENOMIC DNA]</scope>
</reference>
<feature type="domain" description="Ubiquitin fusion degradation protein UFD1 N-terminal subdomain 1" evidence="4">
    <location>
        <begin position="39"/>
        <end position="94"/>
    </location>
</feature>
<keyword evidence="6" id="KW-1185">Reference proteome</keyword>
<feature type="non-terminal residue" evidence="5">
    <location>
        <position position="235"/>
    </location>
</feature>
<dbReference type="GO" id="GO:0034098">
    <property type="term" value="C:VCP-NPL4-UFD1 AAA ATPase complex"/>
    <property type="evidence" value="ECO:0007669"/>
    <property type="project" value="TreeGrafter"/>
</dbReference>
<evidence type="ECO:0000259" key="4">
    <source>
        <dbReference type="Pfam" id="PF03152"/>
    </source>
</evidence>
<dbReference type="GO" id="GO:0006511">
    <property type="term" value="P:ubiquitin-dependent protein catabolic process"/>
    <property type="evidence" value="ECO:0007669"/>
    <property type="project" value="InterPro"/>
</dbReference>
<evidence type="ECO:0000256" key="1">
    <source>
        <dbReference type="ARBA" id="ARBA00006043"/>
    </source>
</evidence>
<accession>X6N1I0</accession>